<accession>A0AA39RD37</accession>
<gene>
    <name evidence="1" type="ORF">LWI29_015307</name>
</gene>
<dbReference type="Proteomes" id="UP001168877">
    <property type="component" value="Unassembled WGS sequence"/>
</dbReference>
<protein>
    <submittedName>
        <fullName evidence="1">Uncharacterized protein</fullName>
    </submittedName>
</protein>
<sequence length="90" mass="10386">MDLPDHTNNNPVDLTIGPIVENQILRQREPDAPQITLTPPSSDRLKTLPRKQELKKGKWRRNITSHNLGKITWMEKALIRPIQKEKSQGD</sequence>
<dbReference type="AlphaFoldDB" id="A0AA39RD37"/>
<comment type="caution">
    <text evidence="1">The sequence shown here is derived from an EMBL/GenBank/DDBJ whole genome shotgun (WGS) entry which is preliminary data.</text>
</comment>
<dbReference type="EMBL" id="JAUESC010000388">
    <property type="protein sequence ID" value="KAK0571413.1"/>
    <property type="molecule type" value="Genomic_DNA"/>
</dbReference>
<name>A0AA39RD37_ACESA</name>
<evidence type="ECO:0000313" key="1">
    <source>
        <dbReference type="EMBL" id="KAK0571413.1"/>
    </source>
</evidence>
<evidence type="ECO:0000313" key="2">
    <source>
        <dbReference type="Proteomes" id="UP001168877"/>
    </source>
</evidence>
<reference evidence="1" key="1">
    <citation type="journal article" date="2022" name="Plant J.">
        <title>Strategies of tolerance reflected in two North American maple genomes.</title>
        <authorList>
            <person name="McEvoy S.L."/>
            <person name="Sezen U.U."/>
            <person name="Trouern-Trend A."/>
            <person name="McMahon S.M."/>
            <person name="Schaberg P.G."/>
            <person name="Yang J."/>
            <person name="Wegrzyn J.L."/>
            <person name="Swenson N.G."/>
        </authorList>
    </citation>
    <scope>NUCLEOTIDE SEQUENCE</scope>
    <source>
        <strain evidence="1">NS2018</strain>
    </source>
</reference>
<reference evidence="1" key="2">
    <citation type="submission" date="2023-06" db="EMBL/GenBank/DDBJ databases">
        <authorList>
            <person name="Swenson N.G."/>
            <person name="Wegrzyn J.L."/>
            <person name="Mcevoy S.L."/>
        </authorList>
    </citation>
    <scope>NUCLEOTIDE SEQUENCE</scope>
    <source>
        <strain evidence="1">NS2018</strain>
        <tissue evidence="1">Leaf</tissue>
    </source>
</reference>
<organism evidence="1 2">
    <name type="scientific">Acer saccharum</name>
    <name type="common">Sugar maple</name>
    <dbReference type="NCBI Taxonomy" id="4024"/>
    <lineage>
        <taxon>Eukaryota</taxon>
        <taxon>Viridiplantae</taxon>
        <taxon>Streptophyta</taxon>
        <taxon>Embryophyta</taxon>
        <taxon>Tracheophyta</taxon>
        <taxon>Spermatophyta</taxon>
        <taxon>Magnoliopsida</taxon>
        <taxon>eudicotyledons</taxon>
        <taxon>Gunneridae</taxon>
        <taxon>Pentapetalae</taxon>
        <taxon>rosids</taxon>
        <taxon>malvids</taxon>
        <taxon>Sapindales</taxon>
        <taxon>Sapindaceae</taxon>
        <taxon>Hippocastanoideae</taxon>
        <taxon>Acereae</taxon>
        <taxon>Acer</taxon>
    </lineage>
</organism>
<proteinExistence type="predicted"/>
<keyword evidence="2" id="KW-1185">Reference proteome</keyword>